<dbReference type="OrthoDB" id="9176965at2"/>
<evidence type="ECO:0000313" key="4">
    <source>
        <dbReference type="Proteomes" id="UP000290253"/>
    </source>
</evidence>
<gene>
    <name evidence="3" type="ORF">ESZ00_17890</name>
</gene>
<dbReference type="EMBL" id="SDMK01000005">
    <property type="protein sequence ID" value="RXS93239.1"/>
    <property type="molecule type" value="Genomic_DNA"/>
</dbReference>
<feature type="transmembrane region" description="Helical" evidence="2">
    <location>
        <begin position="9"/>
        <end position="30"/>
    </location>
</feature>
<feature type="compositionally biased region" description="Basic and acidic residues" evidence="1">
    <location>
        <begin position="605"/>
        <end position="622"/>
    </location>
</feature>
<keyword evidence="4" id="KW-1185">Reference proteome</keyword>
<dbReference type="Proteomes" id="UP000290253">
    <property type="component" value="Unassembled WGS sequence"/>
</dbReference>
<keyword evidence="2" id="KW-1133">Transmembrane helix</keyword>
<proteinExistence type="predicted"/>
<evidence type="ECO:0000256" key="1">
    <source>
        <dbReference type="SAM" id="MobiDB-lite"/>
    </source>
</evidence>
<evidence type="ECO:0000256" key="2">
    <source>
        <dbReference type="SAM" id="Phobius"/>
    </source>
</evidence>
<evidence type="ECO:0000313" key="3">
    <source>
        <dbReference type="EMBL" id="RXS93239.1"/>
    </source>
</evidence>
<comment type="caution">
    <text evidence="3">The sequence shown here is derived from an EMBL/GenBank/DDBJ whole genome shotgun (WGS) entry which is preliminary data.</text>
</comment>
<organism evidence="3 4">
    <name type="scientific">Silvibacterium dinghuense</name>
    <dbReference type="NCBI Taxonomy" id="1560006"/>
    <lineage>
        <taxon>Bacteria</taxon>
        <taxon>Pseudomonadati</taxon>
        <taxon>Acidobacteriota</taxon>
        <taxon>Terriglobia</taxon>
        <taxon>Terriglobales</taxon>
        <taxon>Acidobacteriaceae</taxon>
        <taxon>Silvibacterium</taxon>
    </lineage>
</organism>
<reference evidence="3 4" key="1">
    <citation type="journal article" date="2016" name="Int. J. Syst. Evol. Microbiol.">
        <title>Acidipila dinghuensis sp. nov., an acidobacterium isolated from forest soil.</title>
        <authorList>
            <person name="Jiang Y.W."/>
            <person name="Wang J."/>
            <person name="Chen M.H."/>
            <person name="Lv Y.Y."/>
            <person name="Qiu L.H."/>
        </authorList>
    </citation>
    <scope>NUCLEOTIDE SEQUENCE [LARGE SCALE GENOMIC DNA]</scope>
    <source>
        <strain evidence="3 4">DHOF10</strain>
    </source>
</reference>
<accession>A0A4Q1S8M3</accession>
<feature type="region of interest" description="Disordered" evidence="1">
    <location>
        <begin position="117"/>
        <end position="153"/>
    </location>
</feature>
<keyword evidence="2" id="KW-0472">Membrane</keyword>
<dbReference type="RefSeq" id="WP_129209780.1">
    <property type="nucleotide sequence ID" value="NZ_BMGU01000002.1"/>
</dbReference>
<sequence length="652" mass="72332">MKEKSLPRLLFELALLCLQIAIPLFFAFVVPPRIAPAYLLLALAGEWIEYRIRHKVSVLDMWVLGGNVALTRCAVLLIHGRPPGEKILQVLTGTAVFILLLLLHEWWKKACGIRNPERKPKPAPASPAETASIPRRREPVPDPEITGPSAWGAEFPVTPEGETLRVLYESEIAMGGPVTGDYLFPDGSLLTGCGSSTGFTPDGRYFVAPLPSRGEWSLLLFDRQEHVLHVYRDEDRNIPWEIDQVDNESVTGRISPIVNNANITLRIDDILAYAAAHATADPLVNVVDLKLARKHLEHLERYPGTWTLPDAPAGAPLVSLHPWMPASLRALKNPLAPLSSPKKELIVNGQPSGMLVWPHQLTSWFVWRTDGLAFACEASTAEEGVEAAYRVWSEAEGWRELSKRSPLHSTRTSVKREKMAALYAEALILAGKLERLSLSSGSFGRLSSWWPDSSRSGGVKPFPPTAIDEKISLTGASVRYESEPLRHGRRLTWEFLRKDREEWGGYAIFLCSLVGQGVGQGGAQALDGEWLLDHAISLDTISRDRRHVAMIAYAPAPAVPHRVAVLDSETGALTWLAESFPDPHFAGFSRSAIHILSLAGRSSEKKRDIYDSAKQPPERYDELPPPPDQAYAFLQSRPDSDLYYRLTEVKPD</sequence>
<protein>
    <submittedName>
        <fullName evidence="3">Uncharacterized protein</fullName>
    </submittedName>
</protein>
<name>A0A4Q1S8M3_9BACT</name>
<keyword evidence="2" id="KW-0812">Transmembrane</keyword>
<feature type="region of interest" description="Disordered" evidence="1">
    <location>
        <begin position="605"/>
        <end position="632"/>
    </location>
</feature>
<dbReference type="AlphaFoldDB" id="A0A4Q1S8M3"/>